<reference evidence="1" key="1">
    <citation type="submission" date="2021-06" db="EMBL/GenBank/DDBJ databases">
        <authorList>
            <person name="Kallberg Y."/>
            <person name="Tangrot J."/>
            <person name="Rosling A."/>
        </authorList>
    </citation>
    <scope>NUCLEOTIDE SEQUENCE</scope>
    <source>
        <strain evidence="1">MA461A</strain>
    </source>
</reference>
<protein>
    <submittedName>
        <fullName evidence="1">24790_t:CDS:1</fullName>
    </submittedName>
</protein>
<feature type="non-terminal residue" evidence="1">
    <location>
        <position position="120"/>
    </location>
</feature>
<feature type="non-terminal residue" evidence="1">
    <location>
        <position position="1"/>
    </location>
</feature>
<sequence>QPATVIPANLTVPYGNNFQFLLYGAGVQQYQCINNGSSTPQWSQVGPDAYLINDIKREPFNLKYEVAYHYFQPTPVNGGRITWQSIILEDTSLVITKLTNSSVSPDGPANIPWLLTKATV</sequence>
<accession>A0ACA9SU58</accession>
<comment type="caution">
    <text evidence="1">The sequence shown here is derived from an EMBL/GenBank/DDBJ whole genome shotgun (WGS) entry which is preliminary data.</text>
</comment>
<evidence type="ECO:0000313" key="2">
    <source>
        <dbReference type="Proteomes" id="UP000789920"/>
    </source>
</evidence>
<gene>
    <name evidence="1" type="ORF">RPERSI_LOCUS34661</name>
</gene>
<keyword evidence="2" id="KW-1185">Reference proteome</keyword>
<proteinExistence type="predicted"/>
<name>A0ACA9SU58_9GLOM</name>
<dbReference type="Proteomes" id="UP000789920">
    <property type="component" value="Unassembled WGS sequence"/>
</dbReference>
<organism evidence="1 2">
    <name type="scientific">Racocetra persica</name>
    <dbReference type="NCBI Taxonomy" id="160502"/>
    <lineage>
        <taxon>Eukaryota</taxon>
        <taxon>Fungi</taxon>
        <taxon>Fungi incertae sedis</taxon>
        <taxon>Mucoromycota</taxon>
        <taxon>Glomeromycotina</taxon>
        <taxon>Glomeromycetes</taxon>
        <taxon>Diversisporales</taxon>
        <taxon>Gigasporaceae</taxon>
        <taxon>Racocetra</taxon>
    </lineage>
</organism>
<evidence type="ECO:0000313" key="1">
    <source>
        <dbReference type="EMBL" id="CAG8847489.1"/>
    </source>
</evidence>
<dbReference type="EMBL" id="CAJVQC010156213">
    <property type="protein sequence ID" value="CAG8847489.1"/>
    <property type="molecule type" value="Genomic_DNA"/>
</dbReference>